<feature type="signal peptide" evidence="1">
    <location>
        <begin position="1"/>
        <end position="36"/>
    </location>
</feature>
<reference evidence="2" key="1">
    <citation type="submission" date="2017-07" db="EMBL/GenBank/DDBJ databases">
        <authorList>
            <person name="Mikheyev A."/>
            <person name="Grau M."/>
        </authorList>
    </citation>
    <scope>NUCLEOTIDE SEQUENCE</scope>
    <source>
        <tissue evidence="2">Venom_gland</tissue>
    </source>
</reference>
<protein>
    <submittedName>
        <fullName evidence="2">Uncharacterized protein</fullName>
    </submittedName>
</protein>
<dbReference type="PANTHER" id="PTHR31635">
    <property type="entry name" value="REVERSE TRANSCRIPTASE DOMAIN-CONTAINING PROTEIN-RELATED"/>
    <property type="match status" value="1"/>
</dbReference>
<keyword evidence="1" id="KW-0732">Signal</keyword>
<accession>A0A2H6N1X6</accession>
<reference evidence="2" key="2">
    <citation type="submission" date="2017-12" db="EMBL/GenBank/DDBJ databases">
        <title>Coralsnake Venomics: Analyses of Venom Gland Transcriptomes and Proteomes of Six Brazilian Taxa.</title>
        <authorList>
            <person name="Aird S.D."/>
            <person name="Jorge da Silva N."/>
            <person name="Qiu L."/>
            <person name="Villar-Briones A."/>
            <person name="Aparecida-Saddi V."/>
            <person name="Campos-Telles M.P."/>
            <person name="Grau M."/>
            <person name="Mikheyev A.S."/>
        </authorList>
    </citation>
    <scope>NUCLEOTIDE SEQUENCE</scope>
    <source>
        <tissue evidence="2">Venom_gland</tissue>
    </source>
</reference>
<organism evidence="2">
    <name type="scientific">Micrurus carvalhoi</name>
    <dbReference type="NCBI Taxonomy" id="3147026"/>
    <lineage>
        <taxon>Eukaryota</taxon>
        <taxon>Metazoa</taxon>
        <taxon>Chordata</taxon>
        <taxon>Craniata</taxon>
        <taxon>Vertebrata</taxon>
        <taxon>Euteleostomi</taxon>
        <taxon>Lepidosauria</taxon>
        <taxon>Squamata</taxon>
        <taxon>Bifurcata</taxon>
        <taxon>Unidentata</taxon>
        <taxon>Episquamata</taxon>
        <taxon>Toxicofera</taxon>
        <taxon>Serpentes</taxon>
        <taxon>Colubroidea</taxon>
        <taxon>Elapidae</taxon>
        <taxon>Elapinae</taxon>
        <taxon>Micrurus</taxon>
    </lineage>
</organism>
<name>A0A2H6N1X6_9SAUR</name>
<feature type="chain" id="PRO_5014167819" evidence="1">
    <location>
        <begin position="37"/>
        <end position="105"/>
    </location>
</feature>
<dbReference type="EMBL" id="IACI01037262">
    <property type="protein sequence ID" value="LAA22756.1"/>
    <property type="molecule type" value="Transcribed_RNA"/>
</dbReference>
<proteinExistence type="predicted"/>
<evidence type="ECO:0000313" key="2">
    <source>
        <dbReference type="EMBL" id="LAA22756.1"/>
    </source>
</evidence>
<evidence type="ECO:0000256" key="1">
    <source>
        <dbReference type="SAM" id="SignalP"/>
    </source>
</evidence>
<sequence>MCFFKCKHSINFIFYFIKRFVFLSLILTPKPEVSRAGVSNLGNFKPGGLQLAEFPSQQSKKYFDDLNKMMLKFIWKGKKTRIKIKLLQDARVRGGFGLPNWELYY</sequence>
<dbReference type="PANTHER" id="PTHR31635:SF196">
    <property type="entry name" value="REVERSE TRANSCRIPTASE DOMAIN-CONTAINING PROTEIN-RELATED"/>
    <property type="match status" value="1"/>
</dbReference>
<dbReference type="AlphaFoldDB" id="A0A2H6N1X6"/>